<dbReference type="Pfam" id="PF00672">
    <property type="entry name" value="HAMP"/>
    <property type="match status" value="1"/>
</dbReference>
<dbReference type="Pfam" id="PF13426">
    <property type="entry name" value="PAS_9"/>
    <property type="match status" value="1"/>
</dbReference>
<dbReference type="SUPFAM" id="SSF55073">
    <property type="entry name" value="Nucleotide cyclase"/>
    <property type="match status" value="1"/>
</dbReference>
<comment type="caution">
    <text evidence="10">The sequence shown here is derived from an EMBL/GenBank/DDBJ whole genome shotgun (WGS) entry which is preliminary data.</text>
</comment>
<gene>
    <name evidence="10" type="ORF">A6A05_08375</name>
</gene>
<feature type="domain" description="PAC" evidence="7">
    <location>
        <begin position="326"/>
        <end position="378"/>
    </location>
</feature>
<dbReference type="Pfam" id="PF17200">
    <property type="entry name" value="sCache_2"/>
    <property type="match status" value="1"/>
</dbReference>
<evidence type="ECO:0000259" key="6">
    <source>
        <dbReference type="PROSITE" id="PS50112"/>
    </source>
</evidence>
<dbReference type="SUPFAM" id="SSF55785">
    <property type="entry name" value="PYP-like sensor domain (PAS domain)"/>
    <property type="match status" value="1"/>
</dbReference>
<dbReference type="CDD" id="cd00130">
    <property type="entry name" value="PAS"/>
    <property type="match status" value="1"/>
</dbReference>
<dbReference type="SUPFAM" id="SSF158472">
    <property type="entry name" value="HAMP domain-like"/>
    <property type="match status" value="1"/>
</dbReference>
<dbReference type="InterPro" id="IPR052163">
    <property type="entry name" value="DGC-Regulatory_Protein"/>
</dbReference>
<keyword evidence="5" id="KW-0472">Membrane</keyword>
<accession>A0A178MX57</accession>
<evidence type="ECO:0000313" key="10">
    <source>
        <dbReference type="EMBL" id="OAN55390.1"/>
    </source>
</evidence>
<dbReference type="PROSITE" id="PS50887">
    <property type="entry name" value="GGDEF"/>
    <property type="match status" value="1"/>
</dbReference>
<dbReference type="InterPro" id="IPR000160">
    <property type="entry name" value="GGDEF_dom"/>
</dbReference>
<organism evidence="10 11">
    <name type="scientific">Magnetospirillum moscoviense</name>
    <dbReference type="NCBI Taxonomy" id="1437059"/>
    <lineage>
        <taxon>Bacteria</taxon>
        <taxon>Pseudomonadati</taxon>
        <taxon>Pseudomonadota</taxon>
        <taxon>Alphaproteobacteria</taxon>
        <taxon>Rhodospirillales</taxon>
        <taxon>Rhodospirillaceae</taxon>
        <taxon>Magnetospirillum</taxon>
    </lineage>
</organism>
<keyword evidence="3" id="KW-0812">Transmembrane</keyword>
<keyword evidence="11" id="KW-1185">Reference proteome</keyword>
<dbReference type="Proteomes" id="UP000078543">
    <property type="component" value="Unassembled WGS sequence"/>
</dbReference>
<evidence type="ECO:0000256" key="2">
    <source>
        <dbReference type="ARBA" id="ARBA00022475"/>
    </source>
</evidence>
<dbReference type="PROSITE" id="PS50113">
    <property type="entry name" value="PAC"/>
    <property type="match status" value="1"/>
</dbReference>
<dbReference type="GO" id="GO:0003824">
    <property type="term" value="F:catalytic activity"/>
    <property type="evidence" value="ECO:0007669"/>
    <property type="project" value="UniProtKB-ARBA"/>
</dbReference>
<evidence type="ECO:0000259" key="7">
    <source>
        <dbReference type="PROSITE" id="PS50113"/>
    </source>
</evidence>
<proteinExistence type="predicted"/>
<feature type="domain" description="PAS" evidence="6">
    <location>
        <begin position="253"/>
        <end position="299"/>
    </location>
</feature>
<protein>
    <recommendedName>
        <fullName evidence="12">Diguanylate cyclase</fullName>
    </recommendedName>
</protein>
<dbReference type="PANTHER" id="PTHR46663">
    <property type="entry name" value="DIGUANYLATE CYCLASE DGCT-RELATED"/>
    <property type="match status" value="1"/>
</dbReference>
<dbReference type="InterPro" id="IPR043128">
    <property type="entry name" value="Rev_trsase/Diguanyl_cyclase"/>
</dbReference>
<dbReference type="InterPro" id="IPR029787">
    <property type="entry name" value="Nucleotide_cyclase"/>
</dbReference>
<dbReference type="GO" id="GO:0007165">
    <property type="term" value="P:signal transduction"/>
    <property type="evidence" value="ECO:0007669"/>
    <property type="project" value="InterPro"/>
</dbReference>
<evidence type="ECO:0000259" key="9">
    <source>
        <dbReference type="PROSITE" id="PS50887"/>
    </source>
</evidence>
<dbReference type="InterPro" id="IPR001610">
    <property type="entry name" value="PAC"/>
</dbReference>
<dbReference type="SMART" id="SM00091">
    <property type="entry name" value="PAS"/>
    <property type="match status" value="1"/>
</dbReference>
<feature type="domain" description="HAMP" evidence="8">
    <location>
        <begin position="193"/>
        <end position="245"/>
    </location>
</feature>
<dbReference type="CDD" id="cd06225">
    <property type="entry name" value="HAMP"/>
    <property type="match status" value="1"/>
</dbReference>
<dbReference type="STRING" id="1437059.A6A05_08375"/>
<dbReference type="InterPro" id="IPR003660">
    <property type="entry name" value="HAMP_dom"/>
</dbReference>
<evidence type="ECO:0000256" key="1">
    <source>
        <dbReference type="ARBA" id="ARBA00004651"/>
    </source>
</evidence>
<reference evidence="10 11" key="1">
    <citation type="submission" date="2016-04" db="EMBL/GenBank/DDBJ databases">
        <title>Draft genome sequence of freshwater magnetotactic bacteria Magnetospirillum marisnigri SP-1 and Magnetospirillum moscoviense BB-1.</title>
        <authorList>
            <person name="Koziaeva V."/>
            <person name="Dziuba M.V."/>
            <person name="Ivanov T.M."/>
            <person name="Kuznetsov B."/>
            <person name="Grouzdev D.S."/>
        </authorList>
    </citation>
    <scope>NUCLEOTIDE SEQUENCE [LARGE SCALE GENOMIC DNA]</scope>
    <source>
        <strain evidence="10 11">BB-1</strain>
    </source>
</reference>
<feature type="domain" description="GGDEF" evidence="9">
    <location>
        <begin position="410"/>
        <end position="543"/>
    </location>
</feature>
<keyword evidence="2" id="KW-1003">Cell membrane</keyword>
<evidence type="ECO:0000313" key="11">
    <source>
        <dbReference type="Proteomes" id="UP000078543"/>
    </source>
</evidence>
<dbReference type="InterPro" id="IPR000700">
    <property type="entry name" value="PAS-assoc_C"/>
</dbReference>
<evidence type="ECO:0000256" key="5">
    <source>
        <dbReference type="ARBA" id="ARBA00023136"/>
    </source>
</evidence>
<dbReference type="EMBL" id="LWQU01000103">
    <property type="protein sequence ID" value="OAN55390.1"/>
    <property type="molecule type" value="Genomic_DNA"/>
</dbReference>
<dbReference type="SMART" id="SM01049">
    <property type="entry name" value="Cache_2"/>
    <property type="match status" value="1"/>
</dbReference>
<dbReference type="Gene3D" id="6.10.340.10">
    <property type="match status" value="1"/>
</dbReference>
<dbReference type="PROSITE" id="PS50885">
    <property type="entry name" value="HAMP"/>
    <property type="match status" value="1"/>
</dbReference>
<dbReference type="CDD" id="cd01949">
    <property type="entry name" value="GGDEF"/>
    <property type="match status" value="1"/>
</dbReference>
<dbReference type="AlphaFoldDB" id="A0A178MX57"/>
<dbReference type="FunFam" id="3.30.70.270:FF:000001">
    <property type="entry name" value="Diguanylate cyclase domain protein"/>
    <property type="match status" value="1"/>
</dbReference>
<dbReference type="Pfam" id="PF00990">
    <property type="entry name" value="GGDEF"/>
    <property type="match status" value="1"/>
</dbReference>
<dbReference type="InterPro" id="IPR035965">
    <property type="entry name" value="PAS-like_dom_sf"/>
</dbReference>
<name>A0A178MX57_9PROT</name>
<dbReference type="PROSITE" id="PS50112">
    <property type="entry name" value="PAS"/>
    <property type="match status" value="1"/>
</dbReference>
<dbReference type="SMART" id="SM00267">
    <property type="entry name" value="GGDEF"/>
    <property type="match status" value="1"/>
</dbReference>
<dbReference type="SMART" id="SM00304">
    <property type="entry name" value="HAMP"/>
    <property type="match status" value="1"/>
</dbReference>
<dbReference type="NCBIfam" id="TIGR00229">
    <property type="entry name" value="sensory_box"/>
    <property type="match status" value="1"/>
</dbReference>
<evidence type="ECO:0000256" key="4">
    <source>
        <dbReference type="ARBA" id="ARBA00022989"/>
    </source>
</evidence>
<dbReference type="PANTHER" id="PTHR46663:SF3">
    <property type="entry name" value="SLL0267 PROTEIN"/>
    <property type="match status" value="1"/>
</dbReference>
<evidence type="ECO:0000259" key="8">
    <source>
        <dbReference type="PROSITE" id="PS50885"/>
    </source>
</evidence>
<dbReference type="Gene3D" id="3.30.70.270">
    <property type="match status" value="1"/>
</dbReference>
<dbReference type="InterPro" id="IPR033480">
    <property type="entry name" value="sCache_2"/>
</dbReference>
<dbReference type="Gene3D" id="3.30.450.20">
    <property type="entry name" value="PAS domain"/>
    <property type="match status" value="2"/>
</dbReference>
<evidence type="ECO:0000256" key="3">
    <source>
        <dbReference type="ARBA" id="ARBA00022692"/>
    </source>
</evidence>
<dbReference type="SMART" id="SM00086">
    <property type="entry name" value="PAC"/>
    <property type="match status" value="1"/>
</dbReference>
<keyword evidence="4" id="KW-1133">Transmembrane helix</keyword>
<dbReference type="NCBIfam" id="TIGR00254">
    <property type="entry name" value="GGDEF"/>
    <property type="match status" value="1"/>
</dbReference>
<sequence>MLAAVAVIAIGGVQAVHQRIQVERQSQARILVEAALGHLHYLDDQARVGAISHAEARTRGVEAIASMSWRKNDYLWINDLIPVIVWHPSGEWIGRDVSQTRDPSGRQLFQEFVERTASGEGAFVTYLWPRPGSTEPRPKLSYVQRFEPWGWIIGSGIYVDDLDQVWRDTILHWGSNTGLIGLIGVLLAWMIGKSVTRPLAQVTRTMRRLAQGLEVPEQETDRGDEIGDLIRATQVFRASIEQREAARRDHERVLRQAKTVFDHISEGVMVSDDHNRIIAVNPSFTRFTGFEAADVIGKNPSVLSSGRHDEAFYRALWSELLQAGEWHGEVWNKTKAGEVFPESLSISVLKTPDGRVEGYVATFLDITDRKRREARVRWRAEHDALTDLLNRAQFEARLANQVRLAKEDGCSFALLYLDLDGFKQVNDTLGHAAGDKVLKRAAARIEGAVRTSDLVARLGGDEFAIIVPGVQGPDDAGRIATKLVASLAEPFEIDGDRVQAGTSIGIALYPHDGIAPDTLVAAADEAMYRAKRAGRGGWQFHTPGLVTG</sequence>
<dbReference type="GO" id="GO:0005886">
    <property type="term" value="C:plasma membrane"/>
    <property type="evidence" value="ECO:0007669"/>
    <property type="project" value="UniProtKB-SubCell"/>
</dbReference>
<comment type="subcellular location">
    <subcellularLocation>
        <location evidence="1">Cell membrane</location>
        <topology evidence="1">Multi-pass membrane protein</topology>
    </subcellularLocation>
</comment>
<evidence type="ECO:0008006" key="12">
    <source>
        <dbReference type="Google" id="ProtNLM"/>
    </source>
</evidence>
<dbReference type="InterPro" id="IPR000014">
    <property type="entry name" value="PAS"/>
</dbReference>